<reference evidence="3" key="1">
    <citation type="journal article" date="2019" name="Int. J. Syst. Evol. Microbiol.">
        <title>The Global Catalogue of Microorganisms (GCM) 10K type strain sequencing project: providing services to taxonomists for standard genome sequencing and annotation.</title>
        <authorList>
            <consortium name="The Broad Institute Genomics Platform"/>
            <consortium name="The Broad Institute Genome Sequencing Center for Infectious Disease"/>
            <person name="Wu L."/>
            <person name="Ma J."/>
        </authorList>
    </citation>
    <scope>NUCLEOTIDE SEQUENCE [LARGE SCALE GENOMIC DNA]</scope>
    <source>
        <strain evidence="3">CGMCC 1.3240</strain>
    </source>
</reference>
<keyword evidence="3" id="KW-1185">Reference proteome</keyword>
<accession>A0ABW0W3Y5</accession>
<proteinExistence type="predicted"/>
<dbReference type="EMBL" id="JBHSOW010000105">
    <property type="protein sequence ID" value="MFC5652762.1"/>
    <property type="molecule type" value="Genomic_DNA"/>
</dbReference>
<dbReference type="Pfam" id="PF05504">
    <property type="entry name" value="Spore_GerAC"/>
    <property type="match status" value="1"/>
</dbReference>
<evidence type="ECO:0000313" key="2">
    <source>
        <dbReference type="EMBL" id="MFC5652762.1"/>
    </source>
</evidence>
<dbReference type="PANTHER" id="PTHR35789">
    <property type="entry name" value="SPORE GERMINATION PROTEIN B3"/>
    <property type="match status" value="1"/>
</dbReference>
<dbReference type="InterPro" id="IPR008844">
    <property type="entry name" value="Spore_GerAC-like"/>
</dbReference>
<dbReference type="Gene3D" id="3.30.300.210">
    <property type="entry name" value="Nutrient germinant receptor protein C, domain 3"/>
    <property type="match status" value="1"/>
</dbReference>
<name>A0ABW0W3Y5_9BACL</name>
<dbReference type="InterPro" id="IPR046953">
    <property type="entry name" value="Spore_GerAC-like_C"/>
</dbReference>
<gene>
    <name evidence="2" type="ORF">ACFPYJ_27390</name>
</gene>
<dbReference type="InterPro" id="IPR038501">
    <property type="entry name" value="Spore_GerAC_C_sf"/>
</dbReference>
<comment type="caution">
    <text evidence="2">The sequence shown here is derived from an EMBL/GenBank/DDBJ whole genome shotgun (WGS) entry which is preliminary data.</text>
</comment>
<feature type="domain" description="Spore germination GerAC-like C-terminal" evidence="1">
    <location>
        <begin position="2"/>
        <end position="164"/>
    </location>
</feature>
<protein>
    <submittedName>
        <fullName evidence="2">Ger(X)C family spore germination C-terminal domain-containing protein</fullName>
    </submittedName>
</protein>
<organism evidence="2 3">
    <name type="scientific">Paenibacillus solisilvae</name>
    <dbReference type="NCBI Taxonomy" id="2486751"/>
    <lineage>
        <taxon>Bacteria</taxon>
        <taxon>Bacillati</taxon>
        <taxon>Bacillota</taxon>
        <taxon>Bacilli</taxon>
        <taxon>Bacillales</taxon>
        <taxon>Paenibacillaceae</taxon>
        <taxon>Paenibacillus</taxon>
    </lineage>
</organism>
<sequence>MIKNGKMTGTLTGGQAKDVLMLTNQFKSGVLQVPCEKVGNNKKHMIESIEVQTIKTKSKSILNSGKLKVKVDVKMSGNISELKCSKLETREDEVKFMRNVEQYMEKHLMKTIHLTQREKIDLLGIGNMLYRDHTKIWKKWKSDWDKRYSEADFEVRVSVKITNSLTTVEKPLYAK</sequence>
<evidence type="ECO:0000259" key="1">
    <source>
        <dbReference type="Pfam" id="PF05504"/>
    </source>
</evidence>
<dbReference type="RefSeq" id="WP_379191412.1">
    <property type="nucleotide sequence ID" value="NZ_JBHSOW010000105.1"/>
</dbReference>
<evidence type="ECO:0000313" key="3">
    <source>
        <dbReference type="Proteomes" id="UP001596047"/>
    </source>
</evidence>
<dbReference type="Proteomes" id="UP001596047">
    <property type="component" value="Unassembled WGS sequence"/>
</dbReference>
<dbReference type="PANTHER" id="PTHR35789:SF1">
    <property type="entry name" value="SPORE GERMINATION PROTEIN B3"/>
    <property type="match status" value="1"/>
</dbReference>